<name>A0A0Q9XL48_DROMO</name>
<gene>
    <name evidence="2" type="primary">Dmoj\GI26963</name>
    <name evidence="2" type="ORF">Dmoj_GI26963</name>
</gene>
<keyword evidence="3" id="KW-1185">Reference proteome</keyword>
<evidence type="ECO:0000313" key="2">
    <source>
        <dbReference type="EMBL" id="KRG05858.1"/>
    </source>
</evidence>
<dbReference type="EMBL" id="CH933809">
    <property type="protein sequence ID" value="KRG05858.1"/>
    <property type="molecule type" value="Genomic_DNA"/>
</dbReference>
<proteinExistence type="predicted"/>
<reference evidence="2 3" key="1">
    <citation type="journal article" date="2007" name="Nature">
        <title>Evolution of genes and genomes on the Drosophila phylogeny.</title>
        <authorList>
            <consortium name="Drosophila 12 Genomes Consortium"/>
            <person name="Clark A.G."/>
            <person name="Eisen M.B."/>
            <person name="Smith D.R."/>
            <person name="Bergman C.M."/>
            <person name="Oliver B."/>
            <person name="Markow T.A."/>
            <person name="Kaufman T.C."/>
            <person name="Kellis M."/>
            <person name="Gelbart W."/>
            <person name="Iyer V.N."/>
            <person name="Pollard D.A."/>
            <person name="Sackton T.B."/>
            <person name="Larracuente A.M."/>
            <person name="Singh N.D."/>
            <person name="Abad J.P."/>
            <person name="Abt D.N."/>
            <person name="Adryan B."/>
            <person name="Aguade M."/>
            <person name="Akashi H."/>
            <person name="Anderson W.W."/>
            <person name="Aquadro C.F."/>
            <person name="Ardell D.H."/>
            <person name="Arguello R."/>
            <person name="Artieri C.G."/>
            <person name="Barbash D.A."/>
            <person name="Barker D."/>
            <person name="Barsanti P."/>
            <person name="Batterham P."/>
            <person name="Batzoglou S."/>
            <person name="Begun D."/>
            <person name="Bhutkar A."/>
            <person name="Blanco E."/>
            <person name="Bosak S.A."/>
            <person name="Bradley R.K."/>
            <person name="Brand A.D."/>
            <person name="Brent M.R."/>
            <person name="Brooks A.N."/>
            <person name="Brown R.H."/>
            <person name="Butlin R.K."/>
            <person name="Caggese C."/>
            <person name="Calvi B.R."/>
            <person name="Bernardo de Carvalho A."/>
            <person name="Caspi A."/>
            <person name="Castrezana S."/>
            <person name="Celniker S.E."/>
            <person name="Chang J.L."/>
            <person name="Chapple C."/>
            <person name="Chatterji S."/>
            <person name="Chinwalla A."/>
            <person name="Civetta A."/>
            <person name="Clifton S.W."/>
            <person name="Comeron J.M."/>
            <person name="Costello J.C."/>
            <person name="Coyne J.A."/>
            <person name="Daub J."/>
            <person name="David R.G."/>
            <person name="Delcher A.L."/>
            <person name="Delehaunty K."/>
            <person name="Do C.B."/>
            <person name="Ebling H."/>
            <person name="Edwards K."/>
            <person name="Eickbush T."/>
            <person name="Evans J.D."/>
            <person name="Filipski A."/>
            <person name="Findeiss S."/>
            <person name="Freyhult E."/>
            <person name="Fulton L."/>
            <person name="Fulton R."/>
            <person name="Garcia A.C."/>
            <person name="Gardiner A."/>
            <person name="Garfield D.A."/>
            <person name="Garvin B.E."/>
            <person name="Gibson G."/>
            <person name="Gilbert D."/>
            <person name="Gnerre S."/>
            <person name="Godfrey J."/>
            <person name="Good R."/>
            <person name="Gotea V."/>
            <person name="Gravely B."/>
            <person name="Greenberg A.J."/>
            <person name="Griffiths-Jones S."/>
            <person name="Gross S."/>
            <person name="Guigo R."/>
            <person name="Gustafson E.A."/>
            <person name="Haerty W."/>
            <person name="Hahn M.W."/>
            <person name="Halligan D.L."/>
            <person name="Halpern A.L."/>
            <person name="Halter G.M."/>
            <person name="Han M.V."/>
            <person name="Heger A."/>
            <person name="Hillier L."/>
            <person name="Hinrichs A.S."/>
            <person name="Holmes I."/>
            <person name="Hoskins R.A."/>
            <person name="Hubisz M.J."/>
            <person name="Hultmark D."/>
            <person name="Huntley M.A."/>
            <person name="Jaffe D.B."/>
            <person name="Jagadeeshan S."/>
            <person name="Jeck W.R."/>
            <person name="Johnson J."/>
            <person name="Jones C.D."/>
            <person name="Jordan W.C."/>
            <person name="Karpen G.H."/>
            <person name="Kataoka E."/>
            <person name="Keightley P.D."/>
            <person name="Kheradpour P."/>
            <person name="Kirkness E.F."/>
            <person name="Koerich L.B."/>
            <person name="Kristiansen K."/>
            <person name="Kudrna D."/>
            <person name="Kulathinal R.J."/>
            <person name="Kumar S."/>
            <person name="Kwok R."/>
            <person name="Lander E."/>
            <person name="Langley C.H."/>
            <person name="Lapoint R."/>
            <person name="Lazzaro B.P."/>
            <person name="Lee S.J."/>
            <person name="Levesque L."/>
            <person name="Li R."/>
            <person name="Lin C.F."/>
            <person name="Lin M.F."/>
            <person name="Lindblad-Toh K."/>
            <person name="Llopart A."/>
            <person name="Long M."/>
            <person name="Low L."/>
            <person name="Lozovsky E."/>
            <person name="Lu J."/>
            <person name="Luo M."/>
            <person name="Machado C.A."/>
            <person name="Makalowski W."/>
            <person name="Marzo M."/>
            <person name="Matsuda M."/>
            <person name="Matzkin L."/>
            <person name="McAllister B."/>
            <person name="McBride C.S."/>
            <person name="McKernan B."/>
            <person name="McKernan K."/>
            <person name="Mendez-Lago M."/>
            <person name="Minx P."/>
            <person name="Mollenhauer M.U."/>
            <person name="Montooth K."/>
            <person name="Mount S.M."/>
            <person name="Mu X."/>
            <person name="Myers E."/>
            <person name="Negre B."/>
            <person name="Newfeld S."/>
            <person name="Nielsen R."/>
            <person name="Noor M.A."/>
            <person name="O'Grady P."/>
            <person name="Pachter L."/>
            <person name="Papaceit M."/>
            <person name="Parisi M.J."/>
            <person name="Parisi M."/>
            <person name="Parts L."/>
            <person name="Pedersen J.S."/>
            <person name="Pesole G."/>
            <person name="Phillippy A.M."/>
            <person name="Ponting C.P."/>
            <person name="Pop M."/>
            <person name="Porcelli D."/>
            <person name="Powell J.R."/>
            <person name="Prohaska S."/>
            <person name="Pruitt K."/>
            <person name="Puig M."/>
            <person name="Quesneville H."/>
            <person name="Ram K.R."/>
            <person name="Rand D."/>
            <person name="Rasmussen M.D."/>
            <person name="Reed L.K."/>
            <person name="Reenan R."/>
            <person name="Reily A."/>
            <person name="Remington K.A."/>
            <person name="Rieger T.T."/>
            <person name="Ritchie M.G."/>
            <person name="Robin C."/>
            <person name="Rogers Y.H."/>
            <person name="Rohde C."/>
            <person name="Rozas J."/>
            <person name="Rubenfield M.J."/>
            <person name="Ruiz A."/>
            <person name="Russo S."/>
            <person name="Salzberg S.L."/>
            <person name="Sanchez-Gracia A."/>
            <person name="Saranga D.J."/>
            <person name="Sato H."/>
            <person name="Schaeffer S.W."/>
            <person name="Schatz M.C."/>
            <person name="Schlenke T."/>
            <person name="Schwartz R."/>
            <person name="Segarra C."/>
            <person name="Singh R.S."/>
            <person name="Sirot L."/>
            <person name="Sirota M."/>
            <person name="Sisneros N.B."/>
            <person name="Smith C.D."/>
            <person name="Smith T.F."/>
            <person name="Spieth J."/>
            <person name="Stage D.E."/>
            <person name="Stark A."/>
            <person name="Stephan W."/>
            <person name="Strausberg R.L."/>
            <person name="Strempel S."/>
            <person name="Sturgill D."/>
            <person name="Sutton G."/>
            <person name="Sutton G.G."/>
            <person name="Tao W."/>
            <person name="Teichmann S."/>
            <person name="Tobari Y.N."/>
            <person name="Tomimura Y."/>
            <person name="Tsolas J.M."/>
            <person name="Valente V.L."/>
            <person name="Venter E."/>
            <person name="Venter J.C."/>
            <person name="Vicario S."/>
            <person name="Vieira F.G."/>
            <person name="Vilella A.J."/>
            <person name="Villasante A."/>
            <person name="Walenz B."/>
            <person name="Wang J."/>
            <person name="Wasserman M."/>
            <person name="Watts T."/>
            <person name="Wilson D."/>
            <person name="Wilson R.K."/>
            <person name="Wing R.A."/>
            <person name="Wolfner M.F."/>
            <person name="Wong A."/>
            <person name="Wong G.K."/>
            <person name="Wu C.I."/>
            <person name="Wu G."/>
            <person name="Yamamoto D."/>
            <person name="Yang H.P."/>
            <person name="Yang S.P."/>
            <person name="Yorke J.A."/>
            <person name="Yoshida K."/>
            <person name="Zdobnov E."/>
            <person name="Zhang P."/>
            <person name="Zhang Y."/>
            <person name="Zimin A.V."/>
            <person name="Baldwin J."/>
            <person name="Abdouelleil A."/>
            <person name="Abdulkadir J."/>
            <person name="Abebe A."/>
            <person name="Abera B."/>
            <person name="Abreu J."/>
            <person name="Acer S.C."/>
            <person name="Aftuck L."/>
            <person name="Alexander A."/>
            <person name="An P."/>
            <person name="Anderson E."/>
            <person name="Anderson S."/>
            <person name="Arachi H."/>
            <person name="Azer M."/>
            <person name="Bachantsang P."/>
            <person name="Barry A."/>
            <person name="Bayul T."/>
            <person name="Berlin A."/>
            <person name="Bessette D."/>
            <person name="Bloom T."/>
            <person name="Blye J."/>
            <person name="Boguslavskiy L."/>
            <person name="Bonnet C."/>
            <person name="Boukhgalter B."/>
            <person name="Bourzgui I."/>
            <person name="Brown A."/>
            <person name="Cahill P."/>
            <person name="Channer S."/>
            <person name="Cheshatsang Y."/>
            <person name="Chuda L."/>
            <person name="Citroen M."/>
            <person name="Collymore A."/>
            <person name="Cooke P."/>
            <person name="Costello M."/>
            <person name="D'Aco K."/>
            <person name="Daza R."/>
            <person name="De Haan G."/>
            <person name="DeGray S."/>
            <person name="DeMaso C."/>
            <person name="Dhargay N."/>
            <person name="Dooley K."/>
            <person name="Dooley E."/>
            <person name="Doricent M."/>
            <person name="Dorje P."/>
            <person name="Dorjee K."/>
            <person name="Dupes A."/>
            <person name="Elong R."/>
            <person name="Falk J."/>
            <person name="Farina A."/>
            <person name="Faro S."/>
            <person name="Ferguson D."/>
            <person name="Fisher S."/>
            <person name="Foley C.D."/>
            <person name="Franke A."/>
            <person name="Friedrich D."/>
            <person name="Gadbois L."/>
            <person name="Gearin G."/>
            <person name="Gearin C.R."/>
            <person name="Giannoukos G."/>
            <person name="Goode T."/>
            <person name="Graham J."/>
            <person name="Grandbois E."/>
            <person name="Grewal S."/>
            <person name="Gyaltsen K."/>
            <person name="Hafez N."/>
            <person name="Hagos B."/>
            <person name="Hall J."/>
            <person name="Henson C."/>
            <person name="Hollinger A."/>
            <person name="Honan T."/>
            <person name="Huard M.D."/>
            <person name="Hughes L."/>
            <person name="Hurhula B."/>
            <person name="Husby M.E."/>
            <person name="Kamat A."/>
            <person name="Kanga B."/>
            <person name="Kashin S."/>
            <person name="Khazanovich D."/>
            <person name="Kisner P."/>
            <person name="Lance K."/>
            <person name="Lara M."/>
            <person name="Lee W."/>
            <person name="Lennon N."/>
            <person name="Letendre F."/>
            <person name="LeVine R."/>
            <person name="Lipovsky A."/>
            <person name="Liu X."/>
            <person name="Liu J."/>
            <person name="Liu S."/>
            <person name="Lokyitsang T."/>
            <person name="Lokyitsang Y."/>
            <person name="Lubonja R."/>
            <person name="Lui A."/>
            <person name="MacDonald P."/>
            <person name="Magnisalis V."/>
            <person name="Maru K."/>
            <person name="Matthews C."/>
            <person name="McCusker W."/>
            <person name="McDonough S."/>
            <person name="Mehta T."/>
            <person name="Meldrim J."/>
            <person name="Meneus L."/>
            <person name="Mihai O."/>
            <person name="Mihalev A."/>
            <person name="Mihova T."/>
            <person name="Mittelman R."/>
            <person name="Mlenga V."/>
            <person name="Montmayeur A."/>
            <person name="Mulrain L."/>
            <person name="Navidi A."/>
            <person name="Naylor J."/>
            <person name="Negash T."/>
            <person name="Nguyen T."/>
            <person name="Nguyen N."/>
            <person name="Nicol R."/>
            <person name="Norbu C."/>
            <person name="Norbu N."/>
            <person name="Novod N."/>
            <person name="O'Neill B."/>
            <person name="Osman S."/>
            <person name="Markiewicz E."/>
            <person name="Oyono O.L."/>
            <person name="Patti C."/>
            <person name="Phunkhang P."/>
            <person name="Pierre F."/>
            <person name="Priest M."/>
            <person name="Raghuraman S."/>
            <person name="Rege F."/>
            <person name="Reyes R."/>
            <person name="Rise C."/>
            <person name="Rogov P."/>
            <person name="Ross K."/>
            <person name="Ryan E."/>
            <person name="Settipalli S."/>
            <person name="Shea T."/>
            <person name="Sherpa N."/>
            <person name="Shi L."/>
            <person name="Shih D."/>
            <person name="Sparrow T."/>
            <person name="Spaulding J."/>
            <person name="Stalker J."/>
            <person name="Stange-Thomann N."/>
            <person name="Stavropoulos S."/>
            <person name="Stone C."/>
            <person name="Strader C."/>
            <person name="Tesfaye S."/>
            <person name="Thomson T."/>
            <person name="Thoulutsang Y."/>
            <person name="Thoulutsang D."/>
            <person name="Topham K."/>
            <person name="Topping I."/>
            <person name="Tsamla T."/>
            <person name="Vassiliev H."/>
            <person name="Vo A."/>
            <person name="Wangchuk T."/>
            <person name="Wangdi T."/>
            <person name="Weiand M."/>
            <person name="Wilkinson J."/>
            <person name="Wilson A."/>
            <person name="Yadav S."/>
            <person name="Young G."/>
            <person name="Yu Q."/>
            <person name="Zembek L."/>
            <person name="Zhong D."/>
            <person name="Zimmer A."/>
            <person name="Zwirko Z."/>
            <person name="Jaffe D.B."/>
            <person name="Alvarez P."/>
            <person name="Brockman W."/>
            <person name="Butler J."/>
            <person name="Chin C."/>
            <person name="Gnerre S."/>
            <person name="Grabherr M."/>
            <person name="Kleber M."/>
            <person name="Mauceli E."/>
            <person name="MacCallum I."/>
        </authorList>
    </citation>
    <scope>NUCLEOTIDE SEQUENCE [LARGE SCALE GENOMIC DNA]</scope>
    <source>
        <strain evidence="3">Tucson 15081-1352.22</strain>
    </source>
</reference>
<feature type="compositionally biased region" description="Polar residues" evidence="1">
    <location>
        <begin position="21"/>
        <end position="39"/>
    </location>
</feature>
<accession>A0A0Q9XL48</accession>
<dbReference type="KEGG" id="dmo:Dmoj_GI26963"/>
<dbReference type="Proteomes" id="UP000009192">
    <property type="component" value="Unassembled WGS sequence"/>
</dbReference>
<sequence length="81" mass="8982">MRRSLKSFPLRLSYGLISTSRALSASKGSKTIKGTNSHLKQLDEKPCPTKRSDPGPRCKPNEGEKKEGQKKEGDKKNPSKK</sequence>
<protein>
    <submittedName>
        <fullName evidence="2">Uncharacterized protein</fullName>
    </submittedName>
</protein>
<evidence type="ECO:0000256" key="1">
    <source>
        <dbReference type="SAM" id="MobiDB-lite"/>
    </source>
</evidence>
<organism evidence="2 3">
    <name type="scientific">Drosophila mojavensis</name>
    <name type="common">Fruit fly</name>
    <dbReference type="NCBI Taxonomy" id="7230"/>
    <lineage>
        <taxon>Eukaryota</taxon>
        <taxon>Metazoa</taxon>
        <taxon>Ecdysozoa</taxon>
        <taxon>Arthropoda</taxon>
        <taxon>Hexapoda</taxon>
        <taxon>Insecta</taxon>
        <taxon>Pterygota</taxon>
        <taxon>Neoptera</taxon>
        <taxon>Endopterygota</taxon>
        <taxon>Diptera</taxon>
        <taxon>Brachycera</taxon>
        <taxon>Muscomorpha</taxon>
        <taxon>Ephydroidea</taxon>
        <taxon>Drosophilidae</taxon>
        <taxon>Drosophila</taxon>
    </lineage>
</organism>
<dbReference type="InParanoid" id="A0A0Q9XL48"/>
<feature type="region of interest" description="Disordered" evidence="1">
    <location>
        <begin position="21"/>
        <end position="81"/>
    </location>
</feature>
<feature type="compositionally biased region" description="Basic and acidic residues" evidence="1">
    <location>
        <begin position="40"/>
        <end position="81"/>
    </location>
</feature>
<dbReference type="AlphaFoldDB" id="A0A0Q9XL48"/>
<evidence type="ECO:0000313" key="3">
    <source>
        <dbReference type="Proteomes" id="UP000009192"/>
    </source>
</evidence>